<gene>
    <name evidence="3" type="ORF">DY245_38885</name>
</gene>
<dbReference type="AlphaFoldDB" id="A0A371PRX8"/>
<dbReference type="PROSITE" id="PS51257">
    <property type="entry name" value="PROKAR_LIPOPROTEIN"/>
    <property type="match status" value="1"/>
</dbReference>
<reference evidence="3 4" key="1">
    <citation type="submission" date="2018-08" db="EMBL/GenBank/DDBJ databases">
        <title>Streptomyces NEAU-D10 sp. nov., a novel Actinomycete isolated from soil.</title>
        <authorList>
            <person name="Jin L."/>
        </authorList>
    </citation>
    <scope>NUCLEOTIDE SEQUENCE [LARGE SCALE GENOMIC DNA]</scope>
    <source>
        <strain evidence="3 4">NEAU-D10</strain>
    </source>
</reference>
<feature type="signal peptide" evidence="2">
    <location>
        <begin position="1"/>
        <end position="22"/>
    </location>
</feature>
<keyword evidence="4" id="KW-1185">Reference proteome</keyword>
<protein>
    <recommendedName>
        <fullName evidence="5">Lipoprotein</fullName>
    </recommendedName>
</protein>
<proteinExistence type="predicted"/>
<evidence type="ECO:0000313" key="4">
    <source>
        <dbReference type="Proteomes" id="UP000262477"/>
    </source>
</evidence>
<dbReference type="EMBL" id="QUAC01000450">
    <property type="protein sequence ID" value="REK85235.1"/>
    <property type="molecule type" value="Genomic_DNA"/>
</dbReference>
<evidence type="ECO:0008006" key="5">
    <source>
        <dbReference type="Google" id="ProtNLM"/>
    </source>
</evidence>
<feature type="compositionally biased region" description="Pro residues" evidence="1">
    <location>
        <begin position="135"/>
        <end position="144"/>
    </location>
</feature>
<evidence type="ECO:0000313" key="3">
    <source>
        <dbReference type="EMBL" id="REK85235.1"/>
    </source>
</evidence>
<accession>A0A371PRX8</accession>
<feature type="region of interest" description="Disordered" evidence="1">
    <location>
        <begin position="21"/>
        <end position="144"/>
    </location>
</feature>
<comment type="caution">
    <text evidence="3">The sequence shown here is derived from an EMBL/GenBank/DDBJ whole genome shotgun (WGS) entry which is preliminary data.</text>
</comment>
<feature type="compositionally biased region" description="Low complexity" evidence="1">
    <location>
        <begin position="82"/>
        <end position="98"/>
    </location>
</feature>
<name>A0A371PRX8_STRIH</name>
<feature type="compositionally biased region" description="Gly residues" evidence="1">
    <location>
        <begin position="107"/>
        <end position="123"/>
    </location>
</feature>
<evidence type="ECO:0000256" key="2">
    <source>
        <dbReference type="SAM" id="SignalP"/>
    </source>
</evidence>
<sequence length="144" mass="13708">MRSRVVAAAVTVSALVVSLAGCMSVSDPDEQKPSGSTTRHDGKDAAPGPGGVTVDGRGDGPHRMGRSGPAHSAGGDEKEGDPSGSATPTPSEPGTPSSPVQPSGPEPGAGGGHGSGGNGGGPGHVHPSPSHPDRPTAPPASPAP</sequence>
<feature type="chain" id="PRO_5038793352" description="Lipoprotein" evidence="2">
    <location>
        <begin position="23"/>
        <end position="144"/>
    </location>
</feature>
<evidence type="ECO:0000256" key="1">
    <source>
        <dbReference type="SAM" id="MobiDB-lite"/>
    </source>
</evidence>
<keyword evidence="2" id="KW-0732">Signal</keyword>
<dbReference type="Proteomes" id="UP000262477">
    <property type="component" value="Unassembled WGS sequence"/>
</dbReference>
<feature type="non-terminal residue" evidence="3">
    <location>
        <position position="144"/>
    </location>
</feature>
<organism evidence="3 4">
    <name type="scientific">Streptomyces inhibens</name>
    <dbReference type="NCBI Taxonomy" id="2293571"/>
    <lineage>
        <taxon>Bacteria</taxon>
        <taxon>Bacillati</taxon>
        <taxon>Actinomycetota</taxon>
        <taxon>Actinomycetes</taxon>
        <taxon>Kitasatosporales</taxon>
        <taxon>Streptomycetaceae</taxon>
        <taxon>Streptomyces</taxon>
    </lineage>
</organism>
<dbReference type="OrthoDB" id="4338982at2"/>